<organism evidence="2 3">
    <name type="scientific">Nitrosopumilus cobalaminigenes</name>
    <dbReference type="NCBI Taxonomy" id="1470066"/>
    <lineage>
        <taxon>Archaea</taxon>
        <taxon>Nitrososphaerota</taxon>
        <taxon>Nitrososphaeria</taxon>
        <taxon>Nitrosopumilales</taxon>
        <taxon>Nitrosopumilaceae</taxon>
        <taxon>Nitrosopumilus</taxon>
    </lineage>
</organism>
<evidence type="ECO:0000313" key="3">
    <source>
        <dbReference type="Proteomes" id="UP000509771"/>
    </source>
</evidence>
<feature type="coiled-coil region" evidence="1">
    <location>
        <begin position="996"/>
        <end position="1030"/>
    </location>
</feature>
<dbReference type="GeneID" id="56058416"/>
<dbReference type="EMBL" id="CP026993">
    <property type="protein sequence ID" value="QLH02148.1"/>
    <property type="molecule type" value="Genomic_DNA"/>
</dbReference>
<dbReference type="OrthoDB" id="14368at651137"/>
<dbReference type="KEGG" id="ncl:C5F47_00365"/>
<feature type="coiled-coil region" evidence="1">
    <location>
        <begin position="1151"/>
        <end position="1211"/>
    </location>
</feature>
<reference evidence="2 3" key="1">
    <citation type="submission" date="2018-02" db="EMBL/GenBank/DDBJ databases">
        <title>Complete genome of Nitrosopumilus cobalaminigenes HCA1.</title>
        <authorList>
            <person name="Qin W."/>
            <person name="Zheng Y."/>
            <person name="Stahl D.A."/>
        </authorList>
    </citation>
    <scope>NUCLEOTIDE SEQUENCE [LARGE SCALE GENOMIC DNA]</scope>
    <source>
        <strain evidence="2 3">HCA1</strain>
    </source>
</reference>
<proteinExistence type="predicted"/>
<accession>A0A7D5M1B7</accession>
<keyword evidence="3" id="KW-1185">Reference proteome</keyword>
<dbReference type="Proteomes" id="UP000509771">
    <property type="component" value="Chromosome"/>
</dbReference>
<keyword evidence="1" id="KW-0175">Coiled coil</keyword>
<dbReference type="InterPro" id="IPR021655">
    <property type="entry name" value="Put_metal-bd"/>
</dbReference>
<protein>
    <submittedName>
        <fullName evidence="2">Uncharacterized protein</fullName>
    </submittedName>
</protein>
<sequence length="1415" mass="154089">MQSKVVLFTLVFGAIIFGVSGLIPSAHAAQLQLNEENCTDLEGLWSTSPLTCSIPDGVEAEIGLEEDEETANILIISGFTTLNIEEGAVLTVSGGIENLGTINLSGEMSVEEDAGILNQGTFNILETGQFDNYFEFSGSGDVNNSGILNNNDDGEFTISGLINNFNTINVNDGTLSTDNIFSNDIDGIINNYGRIDVTTLVNDGELNNKIPSAFINIAGSDTEPALLTTTSGSTFSNSGTLDIDPSGQFIHEGGFSSSLTSIVKLGGLIINDALFTNNGFLEIKFSGELRNLSTFVNEGTMTLTSDEAQIATFDGTDGIILTNNNKIKNECGLILGNWEGTVPEDLCGFELTIISPNVGSIESDFSPTTFTGVGQDRNATGFPVGASNEIEWLSNHEGIIGTGSPLIYQLTHLGTHQITASVLDENNNLITSTVSILVSQVDNDGDGEVVQTDCDDQDPNNFHGNPEVFDGQDNDCDDQVDEGFSDEDMDGFDSSVDCNDDPLNNGSVMFPGNPEVIDGLDNDCVGGIPDNELDTDGDFQIPSLDYNELTWLGDPSVTSGGDCDDGDVYGATRYLGNTEIVDGIPNDCIDGLPDNETDDDSDGYIEGIFDVTLAEFQEIWPLVEGDQDCADNNAARSPGLPEIDGDGIDNDCDGVVDVGITDFDEDGYHTDGSGLGFDCKDDDSTVFTGATEIVDGLDNDCDGLLIDEEIDHDGDGYISGIFDPLGGWDGSLQVLGEADCNDIPIEGLNIWPGAPEQLNGIDDDCDGIIPLNELDGDADGSFADLDCDDNDPKRSPNFEEIVDGIDNDCDDVLPSNEIDDDGDNFIDGTFDINGWFGIPEDAGDNDCDDTNITMFPGNLEILDGFDNDCDTILLDEEIDNDGDGQAEYLGDCDDDDKFNYLGNDERDDGKDNDCDGEIDEGFDLDGDGFTAGNGDCLDVMETDPLNPFFGANPVTVYMGALELPDTYDNDCNGFIDDLNDKFTTPELQENLDDKIIRDYEKQAEKLEKEIKKLEYENRKLDKYADKYEARAEQALEGDTRKAAYYQAKSDRYEDKANDALEDGKESKAAKYQKTSDYFQAKADRALEGNPEKATKYQAKADELRAEISSNESLIEMYGKEILVINMSIGTISVDWSQTIVFTYDNLTDETFDDILDDIKDNLKEIEKLEEKAAKEQEKIDKEIAKGNLEKAAEHEQHKLQALEEIEILEDLNTVLKCAIDFTEEMLLEEVEFSIKINRDSDDAEEGNDSDNPLDMKLKSSDLDLVEESEYVGLRFNDIPLVQGQIIKSAYIQFTSEDKDSGNSVVTIYGQDIDDAPTFTNSDGGISSRTLTSASVTWNIPDWDDNKSKSDQRTSDITSILEEIVNRPNWSEDNSMVFIITDGQGSDRDAYTYDEKSSKAAVLHITTLSDDKDDDD</sequence>
<dbReference type="Pfam" id="PF11617">
    <property type="entry name" value="Cu-binding_MopE"/>
    <property type="match status" value="10"/>
</dbReference>
<dbReference type="RefSeq" id="WP_179360936.1">
    <property type="nucleotide sequence ID" value="NZ_CP026993.1"/>
</dbReference>
<gene>
    <name evidence="2" type="ORF">C5F47_00365</name>
</gene>
<evidence type="ECO:0000313" key="2">
    <source>
        <dbReference type="EMBL" id="QLH02148.1"/>
    </source>
</evidence>
<name>A0A7D5M1B7_9ARCH</name>
<evidence type="ECO:0000256" key="1">
    <source>
        <dbReference type="SAM" id="Coils"/>
    </source>
</evidence>